<accession>A0A0R1RLB6</accession>
<organism evidence="3 4">
    <name type="scientific">Furfurilactobacillus rossiae DSM 15814</name>
    <dbReference type="NCBI Taxonomy" id="1114972"/>
    <lineage>
        <taxon>Bacteria</taxon>
        <taxon>Bacillati</taxon>
        <taxon>Bacillota</taxon>
        <taxon>Bacilli</taxon>
        <taxon>Lactobacillales</taxon>
        <taxon>Lactobacillaceae</taxon>
        <taxon>Furfurilactobacillus</taxon>
    </lineage>
</organism>
<dbReference type="PROSITE" id="PS50937">
    <property type="entry name" value="HTH_MERR_2"/>
    <property type="match status" value="1"/>
</dbReference>
<name>A0A0R1RLB6_9LACO</name>
<dbReference type="PANTHER" id="PTHR30204:SF98">
    <property type="entry name" value="HTH-TYPE TRANSCRIPTIONAL REGULATOR ADHR"/>
    <property type="match status" value="1"/>
</dbReference>
<dbReference type="PROSITE" id="PS00552">
    <property type="entry name" value="HTH_MERR_1"/>
    <property type="match status" value="1"/>
</dbReference>
<dbReference type="PANTHER" id="PTHR30204">
    <property type="entry name" value="REDOX-CYCLING DRUG-SENSING TRANSCRIPTIONAL ACTIVATOR SOXR"/>
    <property type="match status" value="1"/>
</dbReference>
<dbReference type="Pfam" id="PF13411">
    <property type="entry name" value="MerR_1"/>
    <property type="match status" value="1"/>
</dbReference>
<dbReference type="OrthoDB" id="9811174at2"/>
<dbReference type="GO" id="GO:0003677">
    <property type="term" value="F:DNA binding"/>
    <property type="evidence" value="ECO:0007669"/>
    <property type="project" value="UniProtKB-KW"/>
</dbReference>
<dbReference type="Gene3D" id="1.10.1660.10">
    <property type="match status" value="1"/>
</dbReference>
<dbReference type="Proteomes" id="UP000051999">
    <property type="component" value="Unassembled WGS sequence"/>
</dbReference>
<dbReference type="eggNOG" id="COG0789">
    <property type="taxonomic scope" value="Bacteria"/>
</dbReference>
<dbReference type="InterPro" id="IPR009061">
    <property type="entry name" value="DNA-bd_dom_put_sf"/>
</dbReference>
<keyword evidence="1" id="KW-0238">DNA-binding</keyword>
<dbReference type="AlphaFoldDB" id="A0A0R1RLB6"/>
<dbReference type="PRINTS" id="PR00040">
    <property type="entry name" value="HTHMERR"/>
</dbReference>
<feature type="domain" description="HTH merR-type" evidence="2">
    <location>
        <begin position="11"/>
        <end position="79"/>
    </location>
</feature>
<evidence type="ECO:0000313" key="4">
    <source>
        <dbReference type="Proteomes" id="UP000051999"/>
    </source>
</evidence>
<protein>
    <submittedName>
        <fullName evidence="3">MerR family transcriptional regulator</fullName>
    </submittedName>
</protein>
<keyword evidence="4" id="KW-1185">Reference proteome</keyword>
<gene>
    <name evidence="3" type="ORF">FD35_GL002512</name>
</gene>
<dbReference type="STRING" id="1114972.FD35_GL002512"/>
<evidence type="ECO:0000259" key="2">
    <source>
        <dbReference type="PROSITE" id="PS50937"/>
    </source>
</evidence>
<sequence>MATKTVATEKRYRIGEFAAKTGLSGPTLRYYEKEGLVKPHRSDNGLRYYTDADASWIKFLLHLKGTGMTIEQLKQYVAWRAEGDATITKRLQLLKNVRRGFLQKFEELQHSMTILNDKIDWYQGKVDGHISDSEGFANYLASLNHEE</sequence>
<evidence type="ECO:0000313" key="3">
    <source>
        <dbReference type="EMBL" id="KRL55058.1"/>
    </source>
</evidence>
<dbReference type="GO" id="GO:0003700">
    <property type="term" value="F:DNA-binding transcription factor activity"/>
    <property type="evidence" value="ECO:0007669"/>
    <property type="project" value="InterPro"/>
</dbReference>
<comment type="caution">
    <text evidence="3">The sequence shown here is derived from an EMBL/GenBank/DDBJ whole genome shotgun (WGS) entry which is preliminary data.</text>
</comment>
<dbReference type="SUPFAM" id="SSF46955">
    <property type="entry name" value="Putative DNA-binding domain"/>
    <property type="match status" value="1"/>
</dbReference>
<dbReference type="PATRIC" id="fig|1114972.6.peg.2576"/>
<dbReference type="EMBL" id="AZFF01000007">
    <property type="protein sequence ID" value="KRL55058.1"/>
    <property type="molecule type" value="Genomic_DNA"/>
</dbReference>
<dbReference type="InterPro" id="IPR000551">
    <property type="entry name" value="MerR-type_HTH_dom"/>
</dbReference>
<dbReference type="CDD" id="cd01109">
    <property type="entry name" value="HTH_YyaN"/>
    <property type="match status" value="1"/>
</dbReference>
<dbReference type="InterPro" id="IPR047057">
    <property type="entry name" value="MerR_fam"/>
</dbReference>
<evidence type="ECO:0000256" key="1">
    <source>
        <dbReference type="ARBA" id="ARBA00023125"/>
    </source>
</evidence>
<dbReference type="SMART" id="SM00422">
    <property type="entry name" value="HTH_MERR"/>
    <property type="match status" value="1"/>
</dbReference>
<proteinExistence type="predicted"/>
<dbReference type="RefSeq" id="WP_017260571.1">
    <property type="nucleotide sequence ID" value="NZ_AUAW01000007.1"/>
</dbReference>
<reference evidence="3 4" key="1">
    <citation type="journal article" date="2015" name="Genome Announc.">
        <title>Expanding the biotechnology potential of lactobacilli through comparative genomics of 213 strains and associated genera.</title>
        <authorList>
            <person name="Sun Z."/>
            <person name="Harris H.M."/>
            <person name="McCann A."/>
            <person name="Guo C."/>
            <person name="Argimon S."/>
            <person name="Zhang W."/>
            <person name="Yang X."/>
            <person name="Jeffery I.B."/>
            <person name="Cooney J.C."/>
            <person name="Kagawa T.F."/>
            <person name="Liu W."/>
            <person name="Song Y."/>
            <person name="Salvetti E."/>
            <person name="Wrobel A."/>
            <person name="Rasinkangas P."/>
            <person name="Parkhill J."/>
            <person name="Rea M.C."/>
            <person name="O'Sullivan O."/>
            <person name="Ritari J."/>
            <person name="Douillard F.P."/>
            <person name="Paul Ross R."/>
            <person name="Yang R."/>
            <person name="Briner A.E."/>
            <person name="Felis G.E."/>
            <person name="de Vos W.M."/>
            <person name="Barrangou R."/>
            <person name="Klaenhammer T.R."/>
            <person name="Caufield P.W."/>
            <person name="Cui Y."/>
            <person name="Zhang H."/>
            <person name="O'Toole P.W."/>
        </authorList>
    </citation>
    <scope>NUCLEOTIDE SEQUENCE [LARGE SCALE GENOMIC DNA]</scope>
    <source>
        <strain evidence="3 4">DSM 15814</strain>
    </source>
</reference>